<keyword evidence="2" id="KW-1185">Reference proteome</keyword>
<protein>
    <submittedName>
        <fullName evidence="1">Uncharacterized protein</fullName>
    </submittedName>
</protein>
<organism evidence="1 2">
    <name type="scientific">Streptoalloteichus hindustanus</name>
    <dbReference type="NCBI Taxonomy" id="2017"/>
    <lineage>
        <taxon>Bacteria</taxon>
        <taxon>Bacillati</taxon>
        <taxon>Actinomycetota</taxon>
        <taxon>Actinomycetes</taxon>
        <taxon>Pseudonocardiales</taxon>
        <taxon>Pseudonocardiaceae</taxon>
        <taxon>Streptoalloteichus</taxon>
    </lineage>
</organism>
<sequence>MGDLLHEMFELVAVPKNAWIWADRAQYTLTTKSRHRGAQDRLTFWLPRRRHTTV</sequence>
<accession>A0A1M4Y1A6</accession>
<dbReference type="AlphaFoldDB" id="A0A1M4Y1A6"/>
<gene>
    <name evidence="1" type="ORF">SAMN05444320_102202</name>
</gene>
<dbReference type="Proteomes" id="UP000184501">
    <property type="component" value="Unassembled WGS sequence"/>
</dbReference>
<name>A0A1M4Y1A6_STRHI</name>
<reference evidence="1 2" key="1">
    <citation type="submission" date="2016-11" db="EMBL/GenBank/DDBJ databases">
        <authorList>
            <person name="Jaros S."/>
            <person name="Januszkiewicz K."/>
            <person name="Wedrychowicz H."/>
        </authorList>
    </citation>
    <scope>NUCLEOTIDE SEQUENCE [LARGE SCALE GENOMIC DNA]</scope>
    <source>
        <strain evidence="1 2">DSM 44523</strain>
    </source>
</reference>
<proteinExistence type="predicted"/>
<dbReference type="EMBL" id="FQVN01000002">
    <property type="protein sequence ID" value="SHE99604.1"/>
    <property type="molecule type" value="Genomic_DNA"/>
</dbReference>
<evidence type="ECO:0000313" key="1">
    <source>
        <dbReference type="EMBL" id="SHE99604.1"/>
    </source>
</evidence>
<evidence type="ECO:0000313" key="2">
    <source>
        <dbReference type="Proteomes" id="UP000184501"/>
    </source>
</evidence>